<evidence type="ECO:0000259" key="4">
    <source>
        <dbReference type="PROSITE" id="PS50238"/>
    </source>
</evidence>
<keyword evidence="6" id="KW-1185">Reference proteome</keyword>
<dbReference type="SUPFAM" id="SSF48350">
    <property type="entry name" value="GTPase activation domain, GAP"/>
    <property type="match status" value="1"/>
</dbReference>
<feature type="compositionally biased region" description="Polar residues" evidence="3">
    <location>
        <begin position="557"/>
        <end position="575"/>
    </location>
</feature>
<feature type="compositionally biased region" description="Low complexity" evidence="3">
    <location>
        <begin position="576"/>
        <end position="590"/>
    </location>
</feature>
<feature type="region of interest" description="Disordered" evidence="3">
    <location>
        <begin position="471"/>
        <end position="501"/>
    </location>
</feature>
<keyword evidence="2" id="KW-0175">Coiled coil</keyword>
<feature type="region of interest" description="Disordered" evidence="3">
    <location>
        <begin position="396"/>
        <end position="420"/>
    </location>
</feature>
<dbReference type="AlphaFoldDB" id="A0AAV1N149"/>
<dbReference type="Pfam" id="PF00620">
    <property type="entry name" value="RhoGAP"/>
    <property type="match status" value="1"/>
</dbReference>
<dbReference type="SMART" id="SM00324">
    <property type="entry name" value="RhoGAP"/>
    <property type="match status" value="1"/>
</dbReference>
<dbReference type="Gene3D" id="1.10.555.10">
    <property type="entry name" value="Rho GTPase activation protein"/>
    <property type="match status" value="1"/>
</dbReference>
<dbReference type="InterPro" id="IPR008936">
    <property type="entry name" value="Rho_GTPase_activation_prot"/>
</dbReference>
<protein>
    <submittedName>
        <fullName evidence="5">Protein FAM13B-like</fullName>
    </submittedName>
</protein>
<feature type="compositionally biased region" description="Polar residues" evidence="3">
    <location>
        <begin position="283"/>
        <end position="292"/>
    </location>
</feature>
<feature type="coiled-coil region" evidence="2">
    <location>
        <begin position="981"/>
        <end position="1008"/>
    </location>
</feature>
<evidence type="ECO:0000256" key="1">
    <source>
        <dbReference type="ARBA" id="ARBA00007549"/>
    </source>
</evidence>
<dbReference type="Proteomes" id="UP001314229">
    <property type="component" value="Unassembled WGS sequence"/>
</dbReference>
<gene>
    <name evidence="5" type="ORF">FSCOSCO3_A004645</name>
</gene>
<evidence type="ECO:0000256" key="3">
    <source>
        <dbReference type="SAM" id="MobiDB-lite"/>
    </source>
</evidence>
<feature type="region of interest" description="Disordered" evidence="3">
    <location>
        <begin position="327"/>
        <end position="366"/>
    </location>
</feature>
<dbReference type="PROSITE" id="PS50238">
    <property type="entry name" value="RHOGAP"/>
    <property type="match status" value="1"/>
</dbReference>
<sequence>MGASASVSFCSDPSSVRILRPSAKVSPQHITPNLVLEPKVAARCVFGVAFQTLRDDEQMVCGIPLVLRDIVEYLDKNGLHHRGLFRLCGSVVRTRQLRQRWDSGERVDLEHEGDVPTVASLLKLFFRELPNPIVPEPHRKELVLSLTGYSDEAEKNRSLRENLCHLPDDNLVIFSHLIHFLSRVAAHSHSNHMPVENLATIFGPCIFHVPAGPRMLEDQNVCNALLFHLLRHHEVLFPNPAEDRVASSSPPPPTLSALSHFEVRPSSCHSKQSSVERLEGDTTLDSVTGAFNQTTQTQSQLNSPDTREPGCETSSDVSAGIQRLIPDQEASEESSESTEAGRVLSCPTDPGPEQHQYQSRPSQSIQGDLPELECTIQGTFSKNTLSPFTSISKEKEEAKVDNIEDRRTPSSPIKDDCSMASTDAGYTSSISDSCITNESQSKTQTQIQHQVSLLCCMECKTEDKTCVSEWKGRRGRGRGRCSGSADRHNDSRGRNGSCDSPSLKLQALEADLTSPPASLDPQAQDNLPAQQQPLFTEEPRMHLNHELHLHLPPLSPAQDQDTVDSSQPVNTTSPHSSESSLVFSTSTLSEGISTDDNLPSPPGYNPGPLLSHFTTSDCPVPSPRCPNLSYSLRYNLDTDTAPSPPCSQHIRMARCSVHTEPDDSSVSISMLNRQIHTLRKRIRRFEEDFEQEKHYKPAHNDKIAHPEMARLMKELIKSRKQLKELKLKQSEEGGLKGQGDLNPPAETCRSNIDQRGVIPAGTELLQLNNNTNTSKLNVEETVNLITNRLKERRRELGIPDSIKEMSHFHMTMEKTSLQKCLLYFESLHGRPSTRQERTLIKSFYDRYRLIKQLLSSTATTVITTIEEEEGNDEEHPRQRSPRQQKLWLKPPRCMSPDDLLQLPPLETSETPLVSPLEEVRGLQPQIITMATLHEASRSELLDHLRMARLEKRRLHRALREFEGHFYAQTGRICQKEDHGPMAEEYCQYKNLKAKLRLLEALLSKQQDSTKTS</sequence>
<dbReference type="GO" id="GO:0007165">
    <property type="term" value="P:signal transduction"/>
    <property type="evidence" value="ECO:0007669"/>
    <property type="project" value="InterPro"/>
</dbReference>
<feature type="coiled-coil region" evidence="2">
    <location>
        <begin position="668"/>
        <end position="732"/>
    </location>
</feature>
<comment type="similarity">
    <text evidence="1">Belongs to the FAM13 family.</text>
</comment>
<evidence type="ECO:0000313" key="6">
    <source>
        <dbReference type="Proteomes" id="UP001314229"/>
    </source>
</evidence>
<dbReference type="EMBL" id="CAWUFR010000012">
    <property type="protein sequence ID" value="CAK6953061.1"/>
    <property type="molecule type" value="Genomic_DNA"/>
</dbReference>
<name>A0AAV1N149_SCOSC</name>
<accession>A0AAV1N149</accession>
<feature type="compositionally biased region" description="Basic and acidic residues" evidence="3">
    <location>
        <begin position="396"/>
        <end position="417"/>
    </location>
</feature>
<dbReference type="PANTHER" id="PTHR15904:SF19">
    <property type="entry name" value="PROTEIN FAM13C"/>
    <property type="match status" value="1"/>
</dbReference>
<feature type="region of interest" description="Disordered" evidence="3">
    <location>
        <begin position="551"/>
        <end position="608"/>
    </location>
</feature>
<dbReference type="PANTHER" id="PTHR15904">
    <property type="entry name" value="FAM13"/>
    <property type="match status" value="1"/>
</dbReference>
<proteinExistence type="inferred from homology"/>
<feature type="domain" description="Rho-GAP" evidence="4">
    <location>
        <begin position="48"/>
        <end position="237"/>
    </location>
</feature>
<feature type="region of interest" description="Disordered" evidence="3">
    <location>
        <begin position="242"/>
        <end position="315"/>
    </location>
</feature>
<dbReference type="InterPro" id="IPR000198">
    <property type="entry name" value="RhoGAP_dom"/>
</dbReference>
<evidence type="ECO:0000313" key="5">
    <source>
        <dbReference type="EMBL" id="CAK6953061.1"/>
    </source>
</evidence>
<dbReference type="InterPro" id="IPR039102">
    <property type="entry name" value="FAM13"/>
</dbReference>
<evidence type="ECO:0000256" key="2">
    <source>
        <dbReference type="SAM" id="Coils"/>
    </source>
</evidence>
<reference evidence="5 6" key="1">
    <citation type="submission" date="2024-01" db="EMBL/GenBank/DDBJ databases">
        <authorList>
            <person name="Alioto T."/>
            <person name="Alioto T."/>
            <person name="Gomez Garrido J."/>
        </authorList>
    </citation>
    <scope>NUCLEOTIDE SEQUENCE [LARGE SCALE GENOMIC DNA]</scope>
</reference>
<comment type="caution">
    <text evidence="5">The sequence shown here is derived from an EMBL/GenBank/DDBJ whole genome shotgun (WGS) entry which is preliminary data.</text>
</comment>
<dbReference type="Pfam" id="PF26116">
    <property type="entry name" value="FAM13A"/>
    <property type="match status" value="1"/>
</dbReference>
<organism evidence="5 6">
    <name type="scientific">Scomber scombrus</name>
    <name type="common">Atlantic mackerel</name>
    <name type="synonym">Scomber vernalis</name>
    <dbReference type="NCBI Taxonomy" id="13677"/>
    <lineage>
        <taxon>Eukaryota</taxon>
        <taxon>Metazoa</taxon>
        <taxon>Chordata</taxon>
        <taxon>Craniata</taxon>
        <taxon>Vertebrata</taxon>
        <taxon>Euteleostomi</taxon>
        <taxon>Actinopterygii</taxon>
        <taxon>Neopterygii</taxon>
        <taxon>Teleostei</taxon>
        <taxon>Neoteleostei</taxon>
        <taxon>Acanthomorphata</taxon>
        <taxon>Pelagiaria</taxon>
        <taxon>Scombriformes</taxon>
        <taxon>Scombridae</taxon>
        <taxon>Scomber</taxon>
    </lineage>
</organism>
<feature type="compositionally biased region" description="Polar residues" evidence="3">
    <location>
        <begin position="355"/>
        <end position="366"/>
    </location>
</feature>
<dbReference type="InterPro" id="IPR059029">
    <property type="entry name" value="FAM13A_dom"/>
</dbReference>